<comment type="caution">
    <text evidence="2">The sequence shown here is derived from an EMBL/GenBank/DDBJ whole genome shotgun (WGS) entry which is preliminary data.</text>
</comment>
<keyword evidence="1" id="KW-0732">Signal</keyword>
<dbReference type="Proteomes" id="UP000305906">
    <property type="component" value="Unassembled WGS sequence"/>
</dbReference>
<organism evidence="2 3">
    <name type="scientific">Streptomyces montanus</name>
    <dbReference type="NCBI Taxonomy" id="2580423"/>
    <lineage>
        <taxon>Bacteria</taxon>
        <taxon>Bacillati</taxon>
        <taxon>Actinomycetota</taxon>
        <taxon>Actinomycetes</taxon>
        <taxon>Kitasatosporales</taxon>
        <taxon>Streptomycetaceae</taxon>
        <taxon>Streptomyces</taxon>
    </lineage>
</organism>
<name>A0A5R9FYQ7_9ACTN</name>
<dbReference type="PROSITE" id="PS51318">
    <property type="entry name" value="TAT"/>
    <property type="match status" value="1"/>
</dbReference>
<dbReference type="InterPro" id="IPR006311">
    <property type="entry name" value="TAT_signal"/>
</dbReference>
<evidence type="ECO:0000313" key="2">
    <source>
        <dbReference type="EMBL" id="TLS46428.1"/>
    </source>
</evidence>
<dbReference type="EMBL" id="VBZC01000008">
    <property type="protein sequence ID" value="TLS46428.1"/>
    <property type="molecule type" value="Genomic_DNA"/>
</dbReference>
<evidence type="ECO:0000313" key="3">
    <source>
        <dbReference type="Proteomes" id="UP000305906"/>
    </source>
</evidence>
<sequence>MQEISRRTVLVGAASAAVTLTVPAPVAHAKPMENTRNEESAPGSCETMGSTEACVEVRQIQDVCGIQYTIKNHGDAPQTYSVSCVDEDGGPNPGTVTVSVEAGESVSDYFYGDLLHCFTLQVCPVPAGKEMTGPRTGGKEADVTCMTLGPVCSETSSDW</sequence>
<evidence type="ECO:0000256" key="1">
    <source>
        <dbReference type="SAM" id="SignalP"/>
    </source>
</evidence>
<dbReference type="RefSeq" id="WP_138044559.1">
    <property type="nucleotide sequence ID" value="NZ_VBZC01000008.1"/>
</dbReference>
<dbReference type="AlphaFoldDB" id="A0A5R9FYQ7"/>
<gene>
    <name evidence="2" type="ORF">FE633_08890</name>
</gene>
<feature type="chain" id="PRO_5024442210" evidence="1">
    <location>
        <begin position="30"/>
        <end position="159"/>
    </location>
</feature>
<feature type="signal peptide" evidence="1">
    <location>
        <begin position="1"/>
        <end position="29"/>
    </location>
</feature>
<keyword evidence="3" id="KW-1185">Reference proteome</keyword>
<reference evidence="2 3" key="1">
    <citation type="submission" date="2019-05" db="EMBL/GenBank/DDBJ databases">
        <title>Streptomyces sp. NEAU-C151, a novel actinomycete isolated from soil.</title>
        <authorList>
            <person name="Han L."/>
            <person name="Jiang H."/>
        </authorList>
    </citation>
    <scope>NUCLEOTIDE SEQUENCE [LARGE SCALE GENOMIC DNA]</scope>
    <source>
        <strain evidence="2 3">NEAU-C151</strain>
    </source>
</reference>
<proteinExistence type="predicted"/>
<accession>A0A5R9FYQ7</accession>
<protein>
    <submittedName>
        <fullName evidence="2">Uncharacterized protein</fullName>
    </submittedName>
</protein>